<dbReference type="OrthoDB" id="9806583at2"/>
<feature type="binding site" evidence="10">
    <location>
        <position position="250"/>
    </location>
    <ligand>
        <name>Zn(2+)</name>
        <dbReference type="ChEBI" id="CHEBI:29105"/>
    </ligand>
</feature>
<evidence type="ECO:0000256" key="3">
    <source>
        <dbReference type="ARBA" id="ARBA00003485"/>
    </source>
</evidence>
<dbReference type="AlphaFoldDB" id="A0LL71"/>
<dbReference type="GO" id="GO:0009423">
    <property type="term" value="P:chorismate biosynthetic process"/>
    <property type="evidence" value="ECO:0007669"/>
    <property type="project" value="UniProtKB-UniRule"/>
</dbReference>
<comment type="cofactor">
    <cofactor evidence="2">
        <name>Zn(2+)</name>
        <dbReference type="ChEBI" id="CHEBI:29105"/>
    </cofactor>
</comment>
<evidence type="ECO:0000256" key="4">
    <source>
        <dbReference type="ARBA" id="ARBA00022723"/>
    </source>
</evidence>
<evidence type="ECO:0000313" key="15">
    <source>
        <dbReference type="Proteomes" id="UP000001784"/>
    </source>
</evidence>
<dbReference type="STRING" id="335543.Sfum_2494"/>
<evidence type="ECO:0000256" key="7">
    <source>
        <dbReference type="ARBA" id="ARBA00023027"/>
    </source>
</evidence>
<keyword evidence="9 10" id="KW-0170">Cobalt</keyword>
<keyword evidence="10" id="KW-0057">Aromatic amino acid biosynthesis</keyword>
<dbReference type="UniPathway" id="UPA00053">
    <property type="reaction ID" value="UER00085"/>
</dbReference>
<comment type="caution">
    <text evidence="10">Lacks conserved residue(s) required for the propagation of feature annotation.</text>
</comment>
<keyword evidence="7 10" id="KW-0520">NAD</keyword>
<dbReference type="Gene3D" id="1.20.1090.10">
    <property type="entry name" value="Dehydroquinate synthase-like - alpha domain"/>
    <property type="match status" value="1"/>
</dbReference>
<dbReference type="FunFam" id="3.40.50.1970:FF:000007">
    <property type="entry name" value="Pentafunctional AROM polypeptide"/>
    <property type="match status" value="1"/>
</dbReference>
<comment type="similarity">
    <text evidence="10">Belongs to the sugar phosphate cyclases superfamily. Dehydroquinate synthase family.</text>
</comment>
<dbReference type="GO" id="GO:0005737">
    <property type="term" value="C:cytoplasm"/>
    <property type="evidence" value="ECO:0007669"/>
    <property type="project" value="UniProtKB-SubCell"/>
</dbReference>
<proteinExistence type="inferred from homology"/>
<dbReference type="GO" id="GO:0046872">
    <property type="term" value="F:metal ion binding"/>
    <property type="evidence" value="ECO:0007669"/>
    <property type="project" value="UniProtKB-KW"/>
</dbReference>
<keyword evidence="10" id="KW-0963">Cytoplasm</keyword>
<comment type="pathway">
    <text evidence="10">Metabolic intermediate biosynthesis; chorismate biosynthesis; chorismate from D-erythrose 4-phosphate and phosphoenolpyruvate: step 2/7.</text>
</comment>
<dbReference type="Pfam" id="PF01761">
    <property type="entry name" value="DHQ_synthase"/>
    <property type="match status" value="1"/>
</dbReference>
<dbReference type="EC" id="4.2.3.4" evidence="10 11"/>
<keyword evidence="5 10" id="KW-0547">Nucleotide-binding</keyword>
<dbReference type="PANTHER" id="PTHR43622">
    <property type="entry name" value="3-DEHYDROQUINATE SYNTHASE"/>
    <property type="match status" value="1"/>
</dbReference>
<protein>
    <recommendedName>
        <fullName evidence="10 11">3-dehydroquinate synthase</fullName>
        <shortName evidence="10">DHQS</shortName>
        <ecNumber evidence="10 11">4.2.3.4</ecNumber>
    </recommendedName>
</protein>
<evidence type="ECO:0000259" key="13">
    <source>
        <dbReference type="Pfam" id="PF24621"/>
    </source>
</evidence>
<evidence type="ECO:0000256" key="11">
    <source>
        <dbReference type="NCBIfam" id="TIGR01357"/>
    </source>
</evidence>
<dbReference type="PANTHER" id="PTHR43622:SF1">
    <property type="entry name" value="3-DEHYDROQUINATE SYNTHASE"/>
    <property type="match status" value="1"/>
</dbReference>
<dbReference type="RefSeq" id="WP_011699341.1">
    <property type="nucleotide sequence ID" value="NC_008554.1"/>
</dbReference>
<dbReference type="PIRSF" id="PIRSF001455">
    <property type="entry name" value="DHQ_synth"/>
    <property type="match status" value="1"/>
</dbReference>
<keyword evidence="10" id="KW-0028">Amino-acid biosynthesis</keyword>
<feature type="binding site" evidence="10">
    <location>
        <position position="187"/>
    </location>
    <ligand>
        <name>Zn(2+)</name>
        <dbReference type="ChEBI" id="CHEBI:29105"/>
    </ligand>
</feature>
<dbReference type="EMBL" id="CP000478">
    <property type="protein sequence ID" value="ABK18173.1"/>
    <property type="molecule type" value="Genomic_DNA"/>
</dbReference>
<feature type="binding site" evidence="10">
    <location>
        <position position="154"/>
    </location>
    <ligand>
        <name>NAD(+)</name>
        <dbReference type="ChEBI" id="CHEBI:57540"/>
    </ligand>
</feature>
<dbReference type="HAMAP" id="MF_00110">
    <property type="entry name" value="DHQ_synthase"/>
    <property type="match status" value="1"/>
</dbReference>
<feature type="domain" description="3-dehydroquinate synthase C-terminal" evidence="13">
    <location>
        <begin position="184"/>
        <end position="326"/>
    </location>
</feature>
<dbReference type="Proteomes" id="UP000001784">
    <property type="component" value="Chromosome"/>
</dbReference>
<comment type="subcellular location">
    <subcellularLocation>
        <location evidence="10">Cytoplasm</location>
    </subcellularLocation>
</comment>
<evidence type="ECO:0000256" key="9">
    <source>
        <dbReference type="ARBA" id="ARBA00023285"/>
    </source>
</evidence>
<dbReference type="SUPFAM" id="SSF56796">
    <property type="entry name" value="Dehydroquinate synthase-like"/>
    <property type="match status" value="1"/>
</dbReference>
<dbReference type="GO" id="GO:0000166">
    <property type="term" value="F:nucleotide binding"/>
    <property type="evidence" value="ECO:0007669"/>
    <property type="project" value="UniProtKB-KW"/>
</dbReference>
<feature type="binding site" evidence="10">
    <location>
        <position position="145"/>
    </location>
    <ligand>
        <name>NAD(+)</name>
        <dbReference type="ChEBI" id="CHEBI:57540"/>
    </ligand>
</feature>
<feature type="binding site" evidence="10">
    <location>
        <begin position="108"/>
        <end position="112"/>
    </location>
    <ligand>
        <name>NAD(+)</name>
        <dbReference type="ChEBI" id="CHEBI:57540"/>
    </ligand>
</feature>
<keyword evidence="6 10" id="KW-0862">Zinc</keyword>
<dbReference type="Pfam" id="PF24621">
    <property type="entry name" value="DHQS_C"/>
    <property type="match status" value="1"/>
</dbReference>
<dbReference type="NCBIfam" id="TIGR01357">
    <property type="entry name" value="aroB"/>
    <property type="match status" value="1"/>
</dbReference>
<dbReference type="HOGENOM" id="CLU_001201_0_2_7"/>
<keyword evidence="8 10" id="KW-0456">Lyase</keyword>
<evidence type="ECO:0000256" key="8">
    <source>
        <dbReference type="ARBA" id="ARBA00023239"/>
    </source>
</evidence>
<evidence type="ECO:0000256" key="2">
    <source>
        <dbReference type="ARBA" id="ARBA00001947"/>
    </source>
</evidence>
<dbReference type="eggNOG" id="COG0337">
    <property type="taxonomic scope" value="Bacteria"/>
</dbReference>
<organism evidence="14 15">
    <name type="scientific">Syntrophobacter fumaroxidans (strain DSM 10017 / MPOB)</name>
    <dbReference type="NCBI Taxonomy" id="335543"/>
    <lineage>
        <taxon>Bacteria</taxon>
        <taxon>Pseudomonadati</taxon>
        <taxon>Thermodesulfobacteriota</taxon>
        <taxon>Syntrophobacteria</taxon>
        <taxon>Syntrophobacterales</taxon>
        <taxon>Syntrophobacteraceae</taxon>
        <taxon>Syntrophobacter</taxon>
    </lineage>
</organism>
<dbReference type="InterPro" id="IPR016037">
    <property type="entry name" value="DHQ_synth_AroB"/>
</dbReference>
<dbReference type="GO" id="GO:0008652">
    <property type="term" value="P:amino acid biosynthetic process"/>
    <property type="evidence" value="ECO:0007669"/>
    <property type="project" value="UniProtKB-KW"/>
</dbReference>
<dbReference type="CDD" id="cd08195">
    <property type="entry name" value="DHQS"/>
    <property type="match status" value="1"/>
</dbReference>
<evidence type="ECO:0000256" key="10">
    <source>
        <dbReference type="HAMAP-Rule" id="MF_00110"/>
    </source>
</evidence>
<dbReference type="InterPro" id="IPR030960">
    <property type="entry name" value="DHQS/DOIS_N"/>
</dbReference>
<reference evidence="14 15" key="1">
    <citation type="submission" date="2006-10" db="EMBL/GenBank/DDBJ databases">
        <title>Complete sequence of Syntrophobacter fumaroxidans MPOB.</title>
        <authorList>
            <consortium name="US DOE Joint Genome Institute"/>
            <person name="Copeland A."/>
            <person name="Lucas S."/>
            <person name="Lapidus A."/>
            <person name="Barry K."/>
            <person name="Detter J.C."/>
            <person name="Glavina del Rio T."/>
            <person name="Hammon N."/>
            <person name="Israni S."/>
            <person name="Pitluck S."/>
            <person name="Goltsman E.G."/>
            <person name="Martinez M."/>
            <person name="Schmutz J."/>
            <person name="Larimer F."/>
            <person name="Land M."/>
            <person name="Hauser L."/>
            <person name="Kyrpides N."/>
            <person name="Kim E."/>
            <person name="Boone D.R."/>
            <person name="Brockman F."/>
            <person name="Culley D."/>
            <person name="Ferry J."/>
            <person name="Gunsalus R."/>
            <person name="McInerney M.J."/>
            <person name="Morrison M."/>
            <person name="Plugge C."/>
            <person name="Rohlin L."/>
            <person name="Scholten J."/>
            <person name="Sieber J."/>
            <person name="Stams A.J.M."/>
            <person name="Worm P."/>
            <person name="Henstra A.M."/>
            <person name="Richardson P."/>
        </authorList>
    </citation>
    <scope>NUCLEOTIDE SEQUENCE [LARGE SCALE GENOMIC DNA]</scope>
    <source>
        <strain evidence="15">DSM 10017 / MPOB</strain>
    </source>
</reference>
<evidence type="ECO:0000256" key="1">
    <source>
        <dbReference type="ARBA" id="ARBA00001911"/>
    </source>
</evidence>
<evidence type="ECO:0000313" key="14">
    <source>
        <dbReference type="EMBL" id="ABK18173.1"/>
    </source>
</evidence>
<feature type="binding site" evidence="10">
    <location>
        <position position="266"/>
    </location>
    <ligand>
        <name>Zn(2+)</name>
        <dbReference type="ChEBI" id="CHEBI:29105"/>
    </ligand>
</feature>
<comment type="function">
    <text evidence="3 10">Catalyzes the conversion of 3-deoxy-D-arabino-heptulosonate 7-phosphate (DAHP) to dehydroquinate (DHQ).</text>
</comment>
<dbReference type="Gene3D" id="3.40.50.1970">
    <property type="match status" value="1"/>
</dbReference>
<dbReference type="InterPro" id="IPR030963">
    <property type="entry name" value="DHQ_synth_fam"/>
</dbReference>
<feature type="domain" description="3-dehydroquinate synthase N-terminal" evidence="12">
    <location>
        <begin position="72"/>
        <end position="182"/>
    </location>
</feature>
<name>A0LL71_SYNFM</name>
<comment type="cofactor">
    <cofactor evidence="10">
        <name>Co(2+)</name>
        <dbReference type="ChEBI" id="CHEBI:48828"/>
    </cofactor>
    <cofactor evidence="10">
        <name>Zn(2+)</name>
        <dbReference type="ChEBI" id="CHEBI:29105"/>
    </cofactor>
    <text evidence="10">Binds 1 divalent metal cation per subunit. Can use either Co(2+) or Zn(2+).</text>
</comment>
<gene>
    <name evidence="10" type="primary">aroB</name>
    <name evidence="14" type="ordered locus">Sfum_2494</name>
</gene>
<dbReference type="GO" id="GO:0009073">
    <property type="term" value="P:aromatic amino acid family biosynthetic process"/>
    <property type="evidence" value="ECO:0007669"/>
    <property type="project" value="UniProtKB-KW"/>
</dbReference>
<sequence length="363" mass="39693">MKMTISLPAGGSRLSELIIGPGTLDELPREILTRLGRRRAFWVWDANVRELWGERLPALQLGGAEHSEPILFAASETNKRLSSVEELARRLVEAGADRNSVLVAVGGGVTGDVVGFLASVYMRGIPCHQVPTTLLAQVDSSVGGKTGVDLPEGKNLLGSFHQPEAVWMDPRFLETLPAVELRQGMAEVVKTAMIGDARLWDYLEGHHEAIRRRDPEAVSRIVTACCAFKASVVEADEKEGGYRRILNFGHTIGHALERLSGYRVRHGDAVAVGMAVSAELSRRLGRLPDEAAARLIKLCEAWDLPTRVPSGYDPAAIVAALRSDKKRMGDVLHFILPVRIGEAIDYENLDETLLRRTLTDLSA</sequence>
<dbReference type="InterPro" id="IPR050071">
    <property type="entry name" value="Dehydroquinate_synthase"/>
</dbReference>
<dbReference type="GO" id="GO:0003856">
    <property type="term" value="F:3-dehydroquinate synthase activity"/>
    <property type="evidence" value="ECO:0007669"/>
    <property type="project" value="UniProtKB-UniRule"/>
</dbReference>
<evidence type="ECO:0000259" key="12">
    <source>
        <dbReference type="Pfam" id="PF01761"/>
    </source>
</evidence>
<feature type="binding site" evidence="10">
    <location>
        <begin position="132"/>
        <end position="133"/>
    </location>
    <ligand>
        <name>NAD(+)</name>
        <dbReference type="ChEBI" id="CHEBI:57540"/>
    </ligand>
</feature>
<keyword evidence="15" id="KW-1185">Reference proteome</keyword>
<accession>A0LL71</accession>
<dbReference type="InParanoid" id="A0LL71"/>
<dbReference type="InterPro" id="IPR056179">
    <property type="entry name" value="DHQS_C"/>
</dbReference>
<evidence type="ECO:0000256" key="5">
    <source>
        <dbReference type="ARBA" id="ARBA00022741"/>
    </source>
</evidence>
<keyword evidence="4 10" id="KW-0479">Metal-binding</keyword>
<comment type="catalytic activity">
    <reaction evidence="10">
        <text>7-phospho-2-dehydro-3-deoxy-D-arabino-heptonate = 3-dehydroquinate + phosphate</text>
        <dbReference type="Rhea" id="RHEA:21968"/>
        <dbReference type="ChEBI" id="CHEBI:32364"/>
        <dbReference type="ChEBI" id="CHEBI:43474"/>
        <dbReference type="ChEBI" id="CHEBI:58394"/>
        <dbReference type="EC" id="4.2.3.4"/>
    </reaction>
</comment>
<feature type="binding site" evidence="10">
    <location>
        <begin position="172"/>
        <end position="175"/>
    </location>
    <ligand>
        <name>NAD(+)</name>
        <dbReference type="ChEBI" id="CHEBI:57540"/>
    </ligand>
</feature>
<evidence type="ECO:0000256" key="6">
    <source>
        <dbReference type="ARBA" id="ARBA00022833"/>
    </source>
</evidence>
<comment type="cofactor">
    <cofactor evidence="1 10">
        <name>NAD(+)</name>
        <dbReference type="ChEBI" id="CHEBI:57540"/>
    </cofactor>
</comment>
<dbReference type="FunCoup" id="A0LL71">
    <property type="interactions" value="534"/>
</dbReference>
<dbReference type="KEGG" id="sfu:Sfum_2494"/>